<feature type="region of interest" description="Disordered" evidence="2">
    <location>
        <begin position="748"/>
        <end position="802"/>
    </location>
</feature>
<dbReference type="GeneID" id="7841440"/>
<name>Q22LZ2_TETTS</name>
<feature type="region of interest" description="Disordered" evidence="2">
    <location>
        <begin position="592"/>
        <end position="664"/>
    </location>
</feature>
<dbReference type="AlphaFoldDB" id="Q22LZ2"/>
<feature type="coiled-coil region" evidence="1">
    <location>
        <begin position="1008"/>
        <end position="1035"/>
    </location>
</feature>
<feature type="compositionally biased region" description="Low complexity" evidence="2">
    <location>
        <begin position="647"/>
        <end position="658"/>
    </location>
</feature>
<dbReference type="EMBL" id="GG662720">
    <property type="protein sequence ID" value="EAR86331.2"/>
    <property type="molecule type" value="Genomic_DNA"/>
</dbReference>
<feature type="compositionally biased region" description="Polar residues" evidence="2">
    <location>
        <begin position="49"/>
        <end position="67"/>
    </location>
</feature>
<proteinExistence type="predicted"/>
<feature type="region of interest" description="Disordered" evidence="2">
    <location>
        <begin position="28"/>
        <end position="72"/>
    </location>
</feature>
<evidence type="ECO:0000313" key="4">
    <source>
        <dbReference type="Proteomes" id="UP000009168"/>
    </source>
</evidence>
<keyword evidence="4" id="KW-1185">Reference proteome</keyword>
<keyword evidence="1" id="KW-0175">Coiled coil</keyword>
<feature type="region of interest" description="Disordered" evidence="2">
    <location>
        <begin position="680"/>
        <end position="699"/>
    </location>
</feature>
<sequence length="1047" mass="120731">MSSTYRDSAKKLDCLFDDFMKKVNTNPSLQSQTQQLQQTGSQQGLNTQKQNQRSNLSPYMNSSSPYNATDIPSLENRSLAHSNSAFQIYSQQTGTSSNGFQGAPPLPVKQSSGSNSQFNRKNSLNQINQDQNLNINVAQVEKDNLSSNQQNEFEFDENNQYFHDTFQNMAGKEQEAQPIINQKSLKFGSQQQSVQTHQMSFNQRSIDGNDNSNNRIYVDTSNKIDDIFPSAQSIMRGIVPHPNQENKSLNSNLNSYVLGNPSNQGSVFGGQNQRQNIIFESNQQMTYGSQMTSKRQVTEGSVTLGYGTSISTTQRESKAYANAMKALQAKIKELQIQLESKEKEMRNEREQHQDNIFNMQTIINEREEELRENRRQFEESERQKKEMQLAFEAGDAEKTEIFERMEADLSLLNTQLNECRNKQSKTKEELLSEKSARQSLEEDLLQLKQENQETKMNFHKLQADHRMLQDEKEEINRKYQSEKMQKEEHQIKSESRQRDLQKMKEHYNEQLREFQNELNLLETNYSRKISDLEKRISLLQEENEEQKHLIDVKNVEIEQLQINLQQKQNEWEETRVRLITKQRKLIDQIHTLKQHKAASTISSSSSRRNLNDHHEEDILLSSNKSRTQKKLTSSSSNQQVANKSRRNSSTSRSPTPSKQMNKNGQLIQSFSNTTIAANTQRVNNSEMTQLSSKRNNNTINEQTNRSIQLNDQANNNIYSQNTTKSPINEHKIQQKSYQFTNQTSLINNNTMRSSSQSPPPQSRSPNNVSPISRGHSKTLPSTSQFKPNSYIQSQQQQQQQPLEGTARLGVLNQENFDTPLFQNELIRQKSSREIAQQSVVSTIDYEQHQGQQHNQVVGQLGIAQNELENDEKGVPTLQMNNDSFFYNQYIMGPASTNTNQNNQINNNSTILNNNSRLNVSQLQNYSHIDQSQQLNLSNNNISYTQSQSINTVQNQNTNTSTTQGQETNDRYEFILKQIIEAEKESISLSSQFQNILNESGKTEDSKKKHEYRGRLIELNEQINKNNQKLFALKRKEQEFLDQMNSNF</sequence>
<feature type="compositionally biased region" description="Low complexity" evidence="2">
    <location>
        <begin position="28"/>
        <end position="48"/>
    </location>
</feature>
<gene>
    <name evidence="3" type="ORF">TTHERM_00039270</name>
</gene>
<organism evidence="3 4">
    <name type="scientific">Tetrahymena thermophila (strain SB210)</name>
    <dbReference type="NCBI Taxonomy" id="312017"/>
    <lineage>
        <taxon>Eukaryota</taxon>
        <taxon>Sar</taxon>
        <taxon>Alveolata</taxon>
        <taxon>Ciliophora</taxon>
        <taxon>Intramacronucleata</taxon>
        <taxon>Oligohymenophorea</taxon>
        <taxon>Hymenostomatida</taxon>
        <taxon>Tetrahymenina</taxon>
        <taxon>Tetrahymenidae</taxon>
        <taxon>Tetrahymena</taxon>
    </lineage>
</organism>
<dbReference type="InParanoid" id="Q22LZ2"/>
<dbReference type="Proteomes" id="UP000009168">
    <property type="component" value="Unassembled WGS sequence"/>
</dbReference>
<evidence type="ECO:0000313" key="3">
    <source>
        <dbReference type="EMBL" id="EAR86331.2"/>
    </source>
</evidence>
<dbReference type="OrthoDB" id="10688813at2759"/>
<evidence type="ECO:0000256" key="1">
    <source>
        <dbReference type="SAM" id="Coils"/>
    </source>
</evidence>
<feature type="coiled-coil region" evidence="1">
    <location>
        <begin position="317"/>
        <end position="577"/>
    </location>
</feature>
<protein>
    <submittedName>
        <fullName evidence="3">Uncharacterized protein</fullName>
    </submittedName>
</protein>
<feature type="compositionally biased region" description="Polar residues" evidence="2">
    <location>
        <begin position="620"/>
        <end position="641"/>
    </location>
</feature>
<feature type="compositionally biased region" description="Polar residues" evidence="2">
    <location>
        <begin position="109"/>
        <end position="120"/>
    </location>
</feature>
<dbReference type="RefSeq" id="XP_977228.2">
    <property type="nucleotide sequence ID" value="XM_972135.2"/>
</dbReference>
<reference evidence="4" key="1">
    <citation type="journal article" date="2006" name="PLoS Biol.">
        <title>Macronuclear genome sequence of the ciliate Tetrahymena thermophila, a model eukaryote.</title>
        <authorList>
            <person name="Eisen J.A."/>
            <person name="Coyne R.S."/>
            <person name="Wu M."/>
            <person name="Wu D."/>
            <person name="Thiagarajan M."/>
            <person name="Wortman J.R."/>
            <person name="Badger J.H."/>
            <person name="Ren Q."/>
            <person name="Amedeo P."/>
            <person name="Jones K.M."/>
            <person name="Tallon L.J."/>
            <person name="Delcher A.L."/>
            <person name="Salzberg S.L."/>
            <person name="Silva J.C."/>
            <person name="Haas B.J."/>
            <person name="Majoros W.H."/>
            <person name="Farzad M."/>
            <person name="Carlton J.M."/>
            <person name="Smith R.K. Jr."/>
            <person name="Garg J."/>
            <person name="Pearlman R.E."/>
            <person name="Karrer K.M."/>
            <person name="Sun L."/>
            <person name="Manning G."/>
            <person name="Elde N.C."/>
            <person name="Turkewitz A.P."/>
            <person name="Asai D.J."/>
            <person name="Wilkes D.E."/>
            <person name="Wang Y."/>
            <person name="Cai H."/>
            <person name="Collins K."/>
            <person name="Stewart B.A."/>
            <person name="Lee S.R."/>
            <person name="Wilamowska K."/>
            <person name="Weinberg Z."/>
            <person name="Ruzzo W.L."/>
            <person name="Wloga D."/>
            <person name="Gaertig J."/>
            <person name="Frankel J."/>
            <person name="Tsao C.-C."/>
            <person name="Gorovsky M.A."/>
            <person name="Keeling P.J."/>
            <person name="Waller R.F."/>
            <person name="Patron N.J."/>
            <person name="Cherry J.M."/>
            <person name="Stover N.A."/>
            <person name="Krieger C.J."/>
            <person name="del Toro C."/>
            <person name="Ryder H.F."/>
            <person name="Williamson S.C."/>
            <person name="Barbeau R.A."/>
            <person name="Hamilton E.P."/>
            <person name="Orias E."/>
        </authorList>
    </citation>
    <scope>NUCLEOTIDE SEQUENCE [LARGE SCALE GENOMIC DNA]</scope>
    <source>
        <strain evidence="4">SB210</strain>
    </source>
</reference>
<feature type="region of interest" description="Disordered" evidence="2">
    <location>
        <begin position="93"/>
        <end position="120"/>
    </location>
</feature>
<evidence type="ECO:0000256" key="2">
    <source>
        <dbReference type="SAM" id="MobiDB-lite"/>
    </source>
</evidence>
<dbReference type="KEGG" id="tet:TTHERM_00039270"/>
<feature type="compositionally biased region" description="Polar residues" evidence="2">
    <location>
        <begin position="778"/>
        <end position="791"/>
    </location>
</feature>
<dbReference type="HOGENOM" id="CLU_294672_0_0_1"/>
<accession>Q22LZ2</accession>